<dbReference type="STRING" id="946483.Cenrod_1129"/>
<keyword evidence="1" id="KW-0808">Transferase</keyword>
<dbReference type="PATRIC" id="fig|946483.4.peg.1130"/>
<dbReference type="RefSeq" id="WP_022772040.1">
    <property type="nucleotide sequence ID" value="NC_022576.1"/>
</dbReference>
<feature type="site" description="Interaction with substrate rRNA" evidence="1">
    <location>
        <position position="4"/>
    </location>
</feature>
<dbReference type="SUPFAM" id="SSF53335">
    <property type="entry name" value="S-adenosyl-L-methionine-dependent methyltransferases"/>
    <property type="match status" value="1"/>
</dbReference>
<dbReference type="EC" id="2.1.1.266" evidence="1"/>
<dbReference type="OrthoDB" id="9791274at2"/>
<dbReference type="Proteomes" id="UP000017184">
    <property type="component" value="Chromosome"/>
</dbReference>
<comment type="catalytic activity">
    <reaction evidence="1">
        <text>adenosine(2030) in 23S rRNA + S-adenosyl-L-methionine = N(6)-methyladenosine(2030) in 23S rRNA + S-adenosyl-L-homocysteine + H(+)</text>
        <dbReference type="Rhea" id="RHEA:43736"/>
        <dbReference type="Rhea" id="RHEA-COMP:10668"/>
        <dbReference type="Rhea" id="RHEA-COMP:10669"/>
        <dbReference type="ChEBI" id="CHEBI:15378"/>
        <dbReference type="ChEBI" id="CHEBI:57856"/>
        <dbReference type="ChEBI" id="CHEBI:59789"/>
        <dbReference type="ChEBI" id="CHEBI:74411"/>
        <dbReference type="ChEBI" id="CHEBI:74449"/>
        <dbReference type="EC" id="2.1.1.266"/>
    </reaction>
</comment>
<dbReference type="KEGG" id="cbx:Cenrod_1129"/>
<comment type="subunit">
    <text evidence="1">Monomer.</text>
</comment>
<dbReference type="eggNOG" id="COG2961">
    <property type="taxonomic scope" value="Bacteria"/>
</dbReference>
<accession>U5N751</accession>
<dbReference type="GO" id="GO:0036307">
    <property type="term" value="F:23S rRNA (adenine(2030)-N(6))-methyltransferase activity"/>
    <property type="evidence" value="ECO:0007669"/>
    <property type="project" value="UniProtKB-UniRule"/>
</dbReference>
<comment type="function">
    <text evidence="1">Specifically methylates the adenine in position 2030 of 23S rRNA.</text>
</comment>
<comment type="similarity">
    <text evidence="1">Belongs to the RlmJ family.</text>
</comment>
<dbReference type="GO" id="GO:0005829">
    <property type="term" value="C:cytosol"/>
    <property type="evidence" value="ECO:0007669"/>
    <property type="project" value="TreeGrafter"/>
</dbReference>
<dbReference type="EMBL" id="CP004885">
    <property type="protein sequence ID" value="AGX87222.1"/>
    <property type="molecule type" value="Genomic_DNA"/>
</dbReference>
<reference evidence="2 3" key="1">
    <citation type="journal article" date="2013" name="Genome Biol.">
        <title>Genomic analysis reveals key aspects of prokaryotic symbiosis in the phototrophic consortium "Chlorochromatium aggregatum".</title>
        <authorList>
            <person name="Liu Z."/>
            <person name="Muller J."/>
            <person name="Li T."/>
            <person name="Alvey R.M."/>
            <person name="Vogl K."/>
            <person name="Frigaard N.U."/>
            <person name="Rockwell N.C."/>
            <person name="Boyd E.S."/>
            <person name="Tomsho L.P."/>
            <person name="Schuster S.C."/>
            <person name="Henke P."/>
            <person name="Rohde M."/>
            <person name="Overmann J."/>
            <person name="Bryant D.A."/>
        </authorList>
    </citation>
    <scope>NUCLEOTIDE SEQUENCE [LARGE SCALE GENOMIC DNA]</scope>
    <source>
        <strain evidence="2">CR</strain>
    </source>
</reference>
<feature type="binding site" evidence="1">
    <location>
        <position position="19"/>
    </location>
    <ligand>
        <name>S-adenosyl-L-methionine</name>
        <dbReference type="ChEBI" id="CHEBI:59789"/>
    </ligand>
</feature>
<evidence type="ECO:0000313" key="3">
    <source>
        <dbReference type="Proteomes" id="UP000017184"/>
    </source>
</evidence>
<protein>
    <recommendedName>
        <fullName evidence="1">Ribosomal RNA large subunit methyltransferase J</fullName>
        <ecNumber evidence="1">2.1.1.266</ecNumber>
    </recommendedName>
    <alternativeName>
        <fullName evidence="1">23S rRNA (adenine(2030)-N6)-methyltransferase</fullName>
    </alternativeName>
    <alternativeName>
        <fullName evidence="1">23S rRNA m6A2030 methyltransferase</fullName>
    </alternativeName>
</protein>
<feature type="binding site" evidence="1">
    <location>
        <position position="42"/>
    </location>
    <ligand>
        <name>S-adenosyl-L-methionine</name>
        <dbReference type="ChEBI" id="CHEBI:59789"/>
    </ligand>
</feature>
<dbReference type="HOGENOM" id="CLU_061769_1_0_4"/>
<dbReference type="Gene3D" id="3.40.50.150">
    <property type="entry name" value="Vaccinia Virus protein VP39"/>
    <property type="match status" value="1"/>
</dbReference>
<feature type="binding site" evidence="1">
    <location>
        <begin position="151"/>
        <end position="152"/>
    </location>
    <ligand>
        <name>S-adenosyl-L-methionine</name>
        <dbReference type="ChEBI" id="CHEBI:59789"/>
    </ligand>
</feature>
<feature type="binding site" evidence="1">
    <location>
        <position position="121"/>
    </location>
    <ligand>
        <name>S-adenosyl-L-methionine</name>
        <dbReference type="ChEBI" id="CHEBI:59789"/>
    </ligand>
</feature>
<dbReference type="PANTHER" id="PTHR37426:SF1">
    <property type="entry name" value="RIBOSOMAL RNA LARGE SUBUNIT METHYLTRANSFERASE J"/>
    <property type="match status" value="1"/>
</dbReference>
<dbReference type="PANTHER" id="PTHR37426">
    <property type="entry name" value="RIBOSOMAL RNA LARGE SUBUNIT METHYLTRANSFERASE J"/>
    <property type="match status" value="1"/>
</dbReference>
<feature type="active site" description="Proton acceptor" evidence="1">
    <location>
        <position position="172"/>
    </location>
</feature>
<name>U5N751_9BURK</name>
<keyword evidence="1" id="KW-0949">S-adenosyl-L-methionine</keyword>
<dbReference type="HAMAP" id="MF_00934">
    <property type="entry name" value="23SrRNA_methyltr_J"/>
    <property type="match status" value="1"/>
</dbReference>
<keyword evidence="1" id="KW-0489">Methyltransferase</keyword>
<gene>
    <name evidence="1" type="primary">rlmJ</name>
    <name evidence="2" type="ORF">Cenrod_1129</name>
</gene>
<keyword evidence="3" id="KW-1185">Reference proteome</keyword>
<evidence type="ECO:0000313" key="2">
    <source>
        <dbReference type="EMBL" id="AGX87222.1"/>
    </source>
</evidence>
<organism evidence="2 3">
    <name type="scientific">Candidatus Symbiobacter mobilis CR</name>
    <dbReference type="NCBI Taxonomy" id="946483"/>
    <lineage>
        <taxon>Bacteria</taxon>
        <taxon>Pseudomonadati</taxon>
        <taxon>Pseudomonadota</taxon>
        <taxon>Betaproteobacteria</taxon>
        <taxon>Burkholderiales</taxon>
        <taxon>Comamonadaceae</taxon>
    </lineage>
</organism>
<feature type="binding site" evidence="1">
    <location>
        <position position="172"/>
    </location>
    <ligand>
        <name>S-adenosyl-L-methionine</name>
        <dbReference type="ChEBI" id="CHEBI:59789"/>
    </ligand>
</feature>
<feature type="binding site" evidence="1">
    <location>
        <position position="103"/>
    </location>
    <ligand>
        <name>S-adenosyl-L-methionine</name>
        <dbReference type="ChEBI" id="CHEBI:59789"/>
    </ligand>
</feature>
<dbReference type="Pfam" id="PF04378">
    <property type="entry name" value="RsmJ"/>
    <property type="match status" value="1"/>
</dbReference>
<keyword evidence="1" id="KW-0694">RNA-binding</keyword>
<dbReference type="GO" id="GO:0070475">
    <property type="term" value="P:rRNA base methylation"/>
    <property type="evidence" value="ECO:0007669"/>
    <property type="project" value="UniProtKB-UniRule"/>
</dbReference>
<dbReference type="InterPro" id="IPR029063">
    <property type="entry name" value="SAM-dependent_MTases_sf"/>
</dbReference>
<proteinExistence type="inferred from homology"/>
<dbReference type="AlphaFoldDB" id="U5N751"/>
<keyword evidence="1" id="KW-0698">rRNA processing</keyword>
<sequence length="308" mass="33764">MFSYRHAYHVGNHADVLKHLTILAVLRHLTQKDTALSVVDTHAGAGLYRLDSYAARHSGEAASGIVRLVERIGSATVPPALRDYLDMVLGCQPRGAATVYPGSPLLMWKALRPQDRLALVELHPRDAKTLRSTLGKQDKHDAAKVTILQSDGFDAVRQFLPPPSRRGFVLCDPSYEIKSDYDRVLAMVSDSLRRFPTGTYAIWYPILPRYEAHQLPRKLKTLAQRAGIPWLHATLSIAPPAPGATTGAHGLHDHGLLASGMFVLRPPFTLEATLRDALLCLTTLLPCTGKDAVTVETSARTDGTTQKE</sequence>
<dbReference type="GO" id="GO:0003723">
    <property type="term" value="F:RNA binding"/>
    <property type="evidence" value="ECO:0007669"/>
    <property type="project" value="UniProtKB-UniRule"/>
</dbReference>
<dbReference type="InterPro" id="IPR007473">
    <property type="entry name" value="RlmJ"/>
</dbReference>
<evidence type="ECO:0000256" key="1">
    <source>
        <dbReference type="HAMAP-Rule" id="MF_00934"/>
    </source>
</evidence>